<accession>A0A6P8ZFF5</accession>
<feature type="compositionally biased region" description="Basic and acidic residues" evidence="1">
    <location>
        <begin position="877"/>
        <end position="886"/>
    </location>
</feature>
<dbReference type="Proteomes" id="UP000515160">
    <property type="component" value="Chromosome 2R"/>
</dbReference>
<sequence length="1314" mass="149921">MYSADKTIQSAMVNKPNNKQQQQQRPLAATDRSSMNPSGSFVDNTFCVVLHVVEAINFYGREMREGERDQIVMNAALNSVDFEVEGTPSVTTETIIFNSNCIWECDMAGIKRIKTDHRPVKVTFFASNSASSSRKTIGSLLLPVRGIPVLGLGGNNSPLQLKMFWHKLICISSEFRSHKPEVLLMLAIIKKSLLHTKDFKHLMVFNNAEKQPRGPPLQSPGHSITANMLQSQANVYVQSLVQLGLLQVGNNPLVDCDIIEVVLQFKQLKNLNRFVKSIFQGKDVDTVLLMFDFVGNVTNIELKLNESDCYTLDDVLGLRFKSSLNSIRLYFQRIFYLPINMYIKGTSIANYRMDFGKMLPSDLYFSDQRKYMQSGSFAFERFGRMGSARELKPIMDYTFSVDIQEVCWRQQGGQSNVPQQEQQQSDQLSLHCATSKAVIHEVPKDRVIDNAGDWQSQNPDRHCKPDTVSINSLNVGAELSDSDERESPVEPALSDAHDSDDGGEHKFHGRRKKFTRLVDALEIEQQDAGILDMAEDIDSEAELLGLYNNSKFCHQITTVEYEENVVQKTKECVEVSTKVKLQETSSQQTKTKNENRKMQMDESARHKENNRSERVKIVGNDPWLQLEKEYDQKSQDTPKDNPNKQNINMVHKLRRSKIIPNDKMDLDLPESDVKSKVAVRKNTSNDKALNVEPNILSQRKGLLKTDDELEQLEVAEMAKIIHKSSNTSKPLLQNRYLMSDDSFLKAENDIELDCESQKSQNLRKSRKRFVDGDTVEADTTTDTEIKERNGTRKTKSKVFVQVESEVCETVIDKQPQKTKQMSTSKAELSLRARWVEVNKNQRTMLEETERFIGETIKGANYLTEEPFSGSSTRSSPKKLDRNHVKPRSKIDIKMPLNEEQNLEHKTMKKKAPVNICVSENSQEMAPPTNKIFPKARRGNETRDFEELGSTQSSAQKSSRVVKQSLAHAPEESTSKQPVTNGYTKELPETESSELEMVTTQRKKMLKKKSSRTAKSGDECCGNATSKSQLEVDTQLSRLEVTVHMYDQTKGAGAETTKQVVEGDVNDMNESLQQILSVSMGLQREMQLKALEYLRSLSQQPSQVRLDKHSQSTPVNESNNMDANYIVKFKELEEHIIVLEDHLRQFESRTFKMQEENSKLAQEKMQLKQRICHMEQQIEALRHGATNSSDLRQMLNKLRHQNVRFNDLAKARDHYKKQWRHAAKRIHVLKLAMHEKNVQHQYETLESNVINLKSILTQDADEFEREFGRFRNTTVSFPGSNDSSEPLLKDYLRGLSPQTLGKHIPANSVDSTRMH</sequence>
<feature type="domain" description="DUF3668" evidence="2">
    <location>
        <begin position="232"/>
        <end position="402"/>
    </location>
</feature>
<feature type="compositionally biased region" description="Polar residues" evidence="1">
    <location>
        <begin position="1"/>
        <end position="19"/>
    </location>
</feature>
<feature type="compositionally biased region" description="Basic and acidic residues" evidence="1">
    <location>
        <begin position="591"/>
        <end position="616"/>
    </location>
</feature>
<protein>
    <submittedName>
        <fullName evidence="4">Uncharacterized protein LOC117576985</fullName>
    </submittedName>
</protein>
<feature type="compositionally biased region" description="Polar residues" evidence="1">
    <location>
        <begin position="948"/>
        <end position="961"/>
    </location>
</feature>
<feature type="region of interest" description="Disordered" evidence="1">
    <location>
        <begin position="581"/>
        <end position="618"/>
    </location>
</feature>
<dbReference type="InterPro" id="IPR035892">
    <property type="entry name" value="C2_domain_sf"/>
</dbReference>
<feature type="region of interest" description="Disordered" evidence="1">
    <location>
        <begin position="1"/>
        <end position="36"/>
    </location>
</feature>
<dbReference type="RefSeq" id="XP_034118062.2">
    <property type="nucleotide sequence ID" value="XM_034262171.2"/>
</dbReference>
<evidence type="ECO:0000259" key="2">
    <source>
        <dbReference type="Pfam" id="PF12416"/>
    </source>
</evidence>
<name>A0A6P8ZFF5_DROAB</name>
<dbReference type="InterPro" id="IPR022136">
    <property type="entry name" value="DUF3668"/>
</dbReference>
<proteinExistence type="predicted"/>
<reference evidence="4" key="1">
    <citation type="submission" date="2025-08" db="UniProtKB">
        <authorList>
            <consortium name="RefSeq"/>
        </authorList>
    </citation>
    <scope>IDENTIFICATION</scope>
    <source>
        <strain evidence="4">15112-1751.03</strain>
        <tissue evidence="4">Whole Adult</tissue>
    </source>
</reference>
<evidence type="ECO:0000313" key="3">
    <source>
        <dbReference type="Proteomes" id="UP000515160"/>
    </source>
</evidence>
<dbReference type="OrthoDB" id="332250at2759"/>
<dbReference type="Gene3D" id="2.60.40.150">
    <property type="entry name" value="C2 domain"/>
    <property type="match status" value="1"/>
</dbReference>
<evidence type="ECO:0000256" key="1">
    <source>
        <dbReference type="SAM" id="MobiDB-lite"/>
    </source>
</evidence>
<dbReference type="Pfam" id="PF12416">
    <property type="entry name" value="DUF3668"/>
    <property type="match status" value="1"/>
</dbReference>
<feature type="region of interest" description="Disordered" evidence="1">
    <location>
        <begin position="477"/>
        <end position="508"/>
    </location>
</feature>
<feature type="region of interest" description="Disordered" evidence="1">
    <location>
        <begin position="863"/>
        <end position="886"/>
    </location>
</feature>
<dbReference type="GeneID" id="117576985"/>
<evidence type="ECO:0000313" key="4">
    <source>
        <dbReference type="RefSeq" id="XP_034118062.2"/>
    </source>
</evidence>
<feature type="region of interest" description="Disordered" evidence="1">
    <location>
        <begin position="942"/>
        <end position="1023"/>
    </location>
</feature>
<keyword evidence="3" id="KW-1185">Reference proteome</keyword>
<feature type="compositionally biased region" description="Basic residues" evidence="1">
    <location>
        <begin position="1000"/>
        <end position="1011"/>
    </location>
</feature>
<gene>
    <name evidence="4" type="primary">LOC117576985</name>
</gene>
<feature type="compositionally biased region" description="Basic and acidic residues" evidence="1">
    <location>
        <begin position="495"/>
        <end position="506"/>
    </location>
</feature>
<organism evidence="3 4">
    <name type="scientific">Drosophila albomicans</name>
    <name type="common">Fruit fly</name>
    <dbReference type="NCBI Taxonomy" id="7291"/>
    <lineage>
        <taxon>Eukaryota</taxon>
        <taxon>Metazoa</taxon>
        <taxon>Ecdysozoa</taxon>
        <taxon>Arthropoda</taxon>
        <taxon>Hexapoda</taxon>
        <taxon>Insecta</taxon>
        <taxon>Pterygota</taxon>
        <taxon>Neoptera</taxon>
        <taxon>Endopterygota</taxon>
        <taxon>Diptera</taxon>
        <taxon>Brachycera</taxon>
        <taxon>Muscomorpha</taxon>
        <taxon>Ephydroidea</taxon>
        <taxon>Drosophilidae</taxon>
        <taxon>Drosophila</taxon>
    </lineage>
</organism>
<feature type="region of interest" description="Disordered" evidence="1">
    <location>
        <begin position="761"/>
        <end position="794"/>
    </location>
</feature>